<evidence type="ECO:0000259" key="4">
    <source>
        <dbReference type="PROSITE" id="PS50102"/>
    </source>
</evidence>
<feature type="domain" description="RRM" evidence="4">
    <location>
        <begin position="22"/>
        <end position="99"/>
    </location>
</feature>
<reference evidence="6" key="1">
    <citation type="journal article" date="2014" name="Science">
        <title>Ancient hybridizations among the ancestral genomes of bread wheat.</title>
        <authorList>
            <consortium name="International Wheat Genome Sequencing Consortium,"/>
            <person name="Marcussen T."/>
            <person name="Sandve S.R."/>
            <person name="Heier L."/>
            <person name="Spannagl M."/>
            <person name="Pfeifer M."/>
            <person name="Jakobsen K.S."/>
            <person name="Wulff B.B."/>
            <person name="Steuernagel B."/>
            <person name="Mayer K.F."/>
            <person name="Olsen O.A."/>
        </authorList>
    </citation>
    <scope>NUCLEOTIDE SEQUENCE [LARGE SCALE GENOMIC DNA]</scope>
    <source>
        <strain evidence="6">cv. AL8/78</strain>
    </source>
</reference>
<evidence type="ECO:0000256" key="2">
    <source>
        <dbReference type="PROSITE-ProRule" id="PRU00176"/>
    </source>
</evidence>
<keyword evidence="1 2" id="KW-0694">RNA-binding</keyword>
<dbReference type="InterPro" id="IPR012677">
    <property type="entry name" value="Nucleotide-bd_a/b_plait_sf"/>
</dbReference>
<dbReference type="STRING" id="200361.A0A453R513"/>
<reference evidence="5" key="5">
    <citation type="journal article" date="2021" name="G3 (Bethesda)">
        <title>Aegilops tauschii genome assembly Aet v5.0 features greater sequence contiguity and improved annotation.</title>
        <authorList>
            <person name="Wang L."/>
            <person name="Zhu T."/>
            <person name="Rodriguez J.C."/>
            <person name="Deal K.R."/>
            <person name="Dubcovsky J."/>
            <person name="McGuire P.E."/>
            <person name="Lux T."/>
            <person name="Spannagl M."/>
            <person name="Mayer K.F.X."/>
            <person name="Baldrich P."/>
            <person name="Meyers B.C."/>
            <person name="Huo N."/>
            <person name="Gu Y.Q."/>
            <person name="Zhou H."/>
            <person name="Devos K.M."/>
            <person name="Bennetzen J.L."/>
            <person name="Unver T."/>
            <person name="Budak H."/>
            <person name="Gulick P.J."/>
            <person name="Galiba G."/>
            <person name="Kalapos B."/>
            <person name="Nelson D.R."/>
            <person name="Li P."/>
            <person name="You F.M."/>
            <person name="Luo M.C."/>
            <person name="Dvorak J."/>
        </authorList>
    </citation>
    <scope>NUCLEOTIDE SEQUENCE [LARGE SCALE GENOMIC DNA]</scope>
    <source>
        <strain evidence="5">cv. AL8/78</strain>
    </source>
</reference>
<dbReference type="PROSITE" id="PS50102">
    <property type="entry name" value="RRM"/>
    <property type="match status" value="1"/>
</dbReference>
<feature type="region of interest" description="Disordered" evidence="3">
    <location>
        <begin position="280"/>
        <end position="305"/>
    </location>
</feature>
<dbReference type="Proteomes" id="UP000015105">
    <property type="component" value="Chromosome 7D"/>
</dbReference>
<sequence length="305" mass="32820">VMAASSSTASSYRSRFGDTTQTKVFVGGLAWETPSEGLRQHFEQYGDILEAVVITDRLTGRSKGYGFVTFREAEAARRAVQDPNPTITGRRANCNIASLGPPRPAHPRGRPSPGPYWQQGPPAPVPPQGPHYYIPSPRAPPPQQQQMGLMPSPGPAIYHQPPSQPWCLWYWCPPDYQYPQAMMTPQMMQNYYAQLYAAGLASPTGPPPYHQYVGYMQAPTPRAAVLSPVAQQIAAGQPYVPHPAAAQMQGFSMQVPSLPHNFALQLPSHAVSLLPPNATDVQSAGGQASSSAAAATNANITHQGA</sequence>
<dbReference type="AlphaFoldDB" id="A0A453R513"/>
<dbReference type="PANTHER" id="PTHR11176">
    <property type="entry name" value="BOULE-RELATED"/>
    <property type="match status" value="1"/>
</dbReference>
<dbReference type="Gene3D" id="3.30.70.330">
    <property type="match status" value="1"/>
</dbReference>
<protein>
    <recommendedName>
        <fullName evidence="4">RRM domain-containing protein</fullName>
    </recommendedName>
</protein>
<dbReference type="Gramene" id="AET7Gv20462900.6">
    <property type="protein sequence ID" value="AET7Gv20462900.6"/>
    <property type="gene ID" value="AET7Gv20462900"/>
</dbReference>
<evidence type="ECO:0000256" key="3">
    <source>
        <dbReference type="SAM" id="MobiDB-lite"/>
    </source>
</evidence>
<feature type="compositionally biased region" description="Low complexity" evidence="3">
    <location>
        <begin position="282"/>
        <end position="295"/>
    </location>
</feature>
<evidence type="ECO:0000313" key="6">
    <source>
        <dbReference type="Proteomes" id="UP000015105"/>
    </source>
</evidence>
<accession>A0A453R513</accession>
<proteinExistence type="predicted"/>
<evidence type="ECO:0000313" key="5">
    <source>
        <dbReference type="EnsemblPlants" id="AET7Gv20462900.6"/>
    </source>
</evidence>
<dbReference type="EnsemblPlants" id="AET7Gv20462900.6">
    <property type="protein sequence ID" value="AET7Gv20462900.6"/>
    <property type="gene ID" value="AET7Gv20462900"/>
</dbReference>
<organism evidence="5 6">
    <name type="scientific">Aegilops tauschii subsp. strangulata</name>
    <name type="common">Goatgrass</name>
    <dbReference type="NCBI Taxonomy" id="200361"/>
    <lineage>
        <taxon>Eukaryota</taxon>
        <taxon>Viridiplantae</taxon>
        <taxon>Streptophyta</taxon>
        <taxon>Embryophyta</taxon>
        <taxon>Tracheophyta</taxon>
        <taxon>Spermatophyta</taxon>
        <taxon>Magnoliopsida</taxon>
        <taxon>Liliopsida</taxon>
        <taxon>Poales</taxon>
        <taxon>Poaceae</taxon>
        <taxon>BOP clade</taxon>
        <taxon>Pooideae</taxon>
        <taxon>Triticodae</taxon>
        <taxon>Triticeae</taxon>
        <taxon>Triticinae</taxon>
        <taxon>Aegilops</taxon>
    </lineage>
</organism>
<feature type="compositionally biased region" description="Polar residues" evidence="3">
    <location>
        <begin position="296"/>
        <end position="305"/>
    </location>
</feature>
<dbReference type="SMART" id="SM00360">
    <property type="entry name" value="RRM"/>
    <property type="match status" value="1"/>
</dbReference>
<reference evidence="5" key="3">
    <citation type="journal article" date="2017" name="Nature">
        <title>Genome sequence of the progenitor of the wheat D genome Aegilops tauschii.</title>
        <authorList>
            <person name="Luo M.C."/>
            <person name="Gu Y.Q."/>
            <person name="Puiu D."/>
            <person name="Wang H."/>
            <person name="Twardziok S.O."/>
            <person name="Deal K.R."/>
            <person name="Huo N."/>
            <person name="Zhu T."/>
            <person name="Wang L."/>
            <person name="Wang Y."/>
            <person name="McGuire P.E."/>
            <person name="Liu S."/>
            <person name="Long H."/>
            <person name="Ramasamy R.K."/>
            <person name="Rodriguez J.C."/>
            <person name="Van S.L."/>
            <person name="Yuan L."/>
            <person name="Wang Z."/>
            <person name="Xia Z."/>
            <person name="Xiao L."/>
            <person name="Anderson O.D."/>
            <person name="Ouyang S."/>
            <person name="Liang Y."/>
            <person name="Zimin A.V."/>
            <person name="Pertea G."/>
            <person name="Qi P."/>
            <person name="Bennetzen J.L."/>
            <person name="Dai X."/>
            <person name="Dawson M.W."/>
            <person name="Muller H.G."/>
            <person name="Kugler K."/>
            <person name="Rivarola-Duarte L."/>
            <person name="Spannagl M."/>
            <person name="Mayer K.F.X."/>
            <person name="Lu F.H."/>
            <person name="Bevan M.W."/>
            <person name="Leroy P."/>
            <person name="Li P."/>
            <person name="You F.M."/>
            <person name="Sun Q."/>
            <person name="Liu Z."/>
            <person name="Lyons E."/>
            <person name="Wicker T."/>
            <person name="Salzberg S.L."/>
            <person name="Devos K.M."/>
            <person name="Dvorak J."/>
        </authorList>
    </citation>
    <scope>NUCLEOTIDE SEQUENCE [LARGE SCALE GENOMIC DNA]</scope>
    <source>
        <strain evidence="5">cv. AL8/78</strain>
    </source>
</reference>
<dbReference type="PANTHER" id="PTHR11176:SF54">
    <property type="entry name" value="RRM DOMAIN-CONTAINING PROTEIN"/>
    <property type="match status" value="1"/>
</dbReference>
<dbReference type="SUPFAM" id="SSF54928">
    <property type="entry name" value="RNA-binding domain, RBD"/>
    <property type="match status" value="1"/>
</dbReference>
<dbReference type="GO" id="GO:0003723">
    <property type="term" value="F:RNA binding"/>
    <property type="evidence" value="ECO:0007669"/>
    <property type="project" value="UniProtKB-UniRule"/>
</dbReference>
<feature type="region of interest" description="Disordered" evidence="3">
    <location>
        <begin position="83"/>
        <end position="126"/>
    </location>
</feature>
<dbReference type="InterPro" id="IPR035979">
    <property type="entry name" value="RBD_domain_sf"/>
</dbReference>
<name>A0A453R513_AEGTS</name>
<dbReference type="Pfam" id="PF00076">
    <property type="entry name" value="RRM_1"/>
    <property type="match status" value="1"/>
</dbReference>
<evidence type="ECO:0000256" key="1">
    <source>
        <dbReference type="ARBA" id="ARBA00022884"/>
    </source>
</evidence>
<dbReference type="FunFam" id="3.30.70.330:FF:000556">
    <property type="entry name" value="Os06g0220600 protein"/>
    <property type="match status" value="1"/>
</dbReference>
<reference evidence="6" key="2">
    <citation type="journal article" date="2017" name="Nat. Plants">
        <title>The Aegilops tauschii genome reveals multiple impacts of transposons.</title>
        <authorList>
            <person name="Zhao G."/>
            <person name="Zou C."/>
            <person name="Li K."/>
            <person name="Wang K."/>
            <person name="Li T."/>
            <person name="Gao L."/>
            <person name="Zhang X."/>
            <person name="Wang H."/>
            <person name="Yang Z."/>
            <person name="Liu X."/>
            <person name="Jiang W."/>
            <person name="Mao L."/>
            <person name="Kong X."/>
            <person name="Jiao Y."/>
            <person name="Jia J."/>
        </authorList>
    </citation>
    <scope>NUCLEOTIDE SEQUENCE [LARGE SCALE GENOMIC DNA]</scope>
    <source>
        <strain evidence="6">cv. AL8/78</strain>
    </source>
</reference>
<reference evidence="5" key="4">
    <citation type="submission" date="2019-03" db="UniProtKB">
        <authorList>
            <consortium name="EnsemblPlants"/>
        </authorList>
    </citation>
    <scope>IDENTIFICATION</scope>
</reference>
<dbReference type="InterPro" id="IPR000504">
    <property type="entry name" value="RRM_dom"/>
</dbReference>
<keyword evidence="6" id="KW-1185">Reference proteome</keyword>